<protein>
    <recommendedName>
        <fullName evidence="3">Glycine zipper domain-containing protein</fullName>
    </recommendedName>
</protein>
<organism evidence="1 2">
    <name type="scientific">Strongylus vulgaris</name>
    <name type="common">Blood worm</name>
    <dbReference type="NCBI Taxonomy" id="40348"/>
    <lineage>
        <taxon>Eukaryota</taxon>
        <taxon>Metazoa</taxon>
        <taxon>Ecdysozoa</taxon>
        <taxon>Nematoda</taxon>
        <taxon>Chromadorea</taxon>
        <taxon>Rhabditida</taxon>
        <taxon>Rhabditina</taxon>
        <taxon>Rhabditomorpha</taxon>
        <taxon>Strongyloidea</taxon>
        <taxon>Strongylidae</taxon>
        <taxon>Strongylus</taxon>
    </lineage>
</organism>
<dbReference type="InterPro" id="IPR033369">
    <property type="entry name" value="C19orf12"/>
</dbReference>
<keyword evidence="2" id="KW-1185">Reference proteome</keyword>
<accession>A0A3P7L8X8</accession>
<evidence type="ECO:0000313" key="1">
    <source>
        <dbReference type="EMBL" id="VDM79165.1"/>
    </source>
</evidence>
<evidence type="ECO:0008006" key="3">
    <source>
        <dbReference type="Google" id="ProtNLM"/>
    </source>
</evidence>
<proteinExistence type="predicted"/>
<gene>
    <name evidence="1" type="ORF">SVUK_LOCUS14163</name>
</gene>
<evidence type="ECO:0000313" key="2">
    <source>
        <dbReference type="Proteomes" id="UP000270094"/>
    </source>
</evidence>
<dbReference type="EMBL" id="UYYB01104180">
    <property type="protein sequence ID" value="VDM79165.1"/>
    <property type="molecule type" value="Genomic_DNA"/>
</dbReference>
<dbReference type="OrthoDB" id="5805760at2759"/>
<dbReference type="Proteomes" id="UP000270094">
    <property type="component" value="Unassembled WGS sequence"/>
</dbReference>
<dbReference type="Pfam" id="PF20721">
    <property type="entry name" value="C19orf12"/>
    <property type="match status" value="2"/>
</dbReference>
<dbReference type="AlphaFoldDB" id="A0A3P7L8X8"/>
<sequence>MSTVYLDQVLKILESSKPFRKTMTGVAKQTGYAAAGTAAGGLLMGPIGALAGGVLGVVYGYQCSANYDNLICSLRSLILESSKPFRKTVTGVAKQTGYAAAGTAAGGLLMGPIGALAGGVIGVVYGYQSSTNYDNLLCSLRSLSDKEKTLISGQIQRLVGSTAIEELIRYISTKRHRKLLFGILSDFVRHRTP</sequence>
<name>A0A3P7L8X8_STRVU</name>
<reference evidence="1 2" key="1">
    <citation type="submission" date="2018-11" db="EMBL/GenBank/DDBJ databases">
        <authorList>
            <consortium name="Pathogen Informatics"/>
        </authorList>
    </citation>
    <scope>NUCLEOTIDE SEQUENCE [LARGE SCALE GENOMIC DNA]</scope>
</reference>